<gene>
    <name evidence="3" type="ORF">BDZ94DRAFT_1326981</name>
</gene>
<dbReference type="PROSITE" id="PS51299">
    <property type="entry name" value="HTH_APSES"/>
    <property type="match status" value="1"/>
</dbReference>
<evidence type="ECO:0000313" key="4">
    <source>
        <dbReference type="Proteomes" id="UP000807353"/>
    </source>
</evidence>
<feature type="compositionally biased region" description="Polar residues" evidence="1">
    <location>
        <begin position="1"/>
        <end position="10"/>
    </location>
</feature>
<feature type="domain" description="HTH APSES-type" evidence="2">
    <location>
        <begin position="35"/>
        <end position="147"/>
    </location>
</feature>
<dbReference type="SUPFAM" id="SSF54616">
    <property type="entry name" value="DNA-binding domain of Mlu1-box binding protein MBP1"/>
    <property type="match status" value="1"/>
</dbReference>
<feature type="region of interest" description="Disordered" evidence="1">
    <location>
        <begin position="541"/>
        <end position="573"/>
    </location>
</feature>
<feature type="compositionally biased region" description="Low complexity" evidence="1">
    <location>
        <begin position="409"/>
        <end position="418"/>
    </location>
</feature>
<name>A0A9P5XTT6_9AGAR</name>
<protein>
    <recommendedName>
        <fullName evidence="2">HTH APSES-type domain-containing protein</fullName>
    </recommendedName>
</protein>
<proteinExistence type="predicted"/>
<dbReference type="InterPro" id="IPR051642">
    <property type="entry name" value="SWI6-like"/>
</dbReference>
<feature type="region of interest" description="Disordered" evidence="1">
    <location>
        <begin position="387"/>
        <end position="490"/>
    </location>
</feature>
<dbReference type="PANTHER" id="PTHR43828">
    <property type="entry name" value="ASPARAGINASE"/>
    <property type="match status" value="1"/>
</dbReference>
<organism evidence="3 4">
    <name type="scientific">Collybia nuda</name>
    <dbReference type="NCBI Taxonomy" id="64659"/>
    <lineage>
        <taxon>Eukaryota</taxon>
        <taxon>Fungi</taxon>
        <taxon>Dikarya</taxon>
        <taxon>Basidiomycota</taxon>
        <taxon>Agaricomycotina</taxon>
        <taxon>Agaricomycetes</taxon>
        <taxon>Agaricomycetidae</taxon>
        <taxon>Agaricales</taxon>
        <taxon>Tricholomatineae</taxon>
        <taxon>Clitocybaceae</taxon>
        <taxon>Collybia</taxon>
    </lineage>
</organism>
<dbReference type="Gene3D" id="3.10.260.10">
    <property type="entry name" value="Transcription regulator HTH, APSES-type DNA-binding domain"/>
    <property type="match status" value="1"/>
</dbReference>
<dbReference type="InterPro" id="IPR036887">
    <property type="entry name" value="HTH_APSES_sf"/>
</dbReference>
<dbReference type="InterPro" id="IPR003163">
    <property type="entry name" value="Tscrpt_reg_HTH_APSES-type"/>
</dbReference>
<sequence length="573" mass="63041">MTTSMLQDTLQAAPAPTGPRFRPYASPNHHVTKGRYITSNDPRGYIPVYEYPLNGQWIMMDIDDGYILWTGIWKALGNSKADIVKMIDSQPDLAPLIRRVRGGYLKIQGTWMPYEVALRLSRRVAWTIRDDLIPLFGPTFPSTCLSPDQPGYGQVVASGPSRRRARRNTHANSALMHHAPRDAHANWTVVTPHTDQSISRQPISPLQVAPSHYTTTATATTAPTTTSSSFYPHSHDVVHFQQGYQYASSPVERGGSSAAAPHPHDHPMAASPAPRDRGSSVRYSPYSSHAPHPTRRLSSDSRGSLSLEIPALSVREPPTHHHNHHNQHHNPRPSGMENITLPPIQAPAGQAGSQSPYALPPISALEDLRGMHVNDSAAVLQRLRSDDDDVFSEPGRPTDSQLRSRRRSFSSQPQLSLSAADSRARTSQASRSYEEQPSYRSRTPSDSEAGDFSTSRGPGLRLSVPSDASHDGISSCDPSPISPATPRSAASIGGHLATLSALSIKDNRRSSDPYHHLLHHHHHHLPHTGPVVHVDWVASKGPRRHDEIRDSDARLAARRNSDTDSDSHPHRPW</sequence>
<dbReference type="GO" id="GO:0000981">
    <property type="term" value="F:DNA-binding transcription factor activity, RNA polymerase II-specific"/>
    <property type="evidence" value="ECO:0007669"/>
    <property type="project" value="UniProtKB-ARBA"/>
</dbReference>
<comment type="caution">
    <text evidence="3">The sequence shown here is derived from an EMBL/GenBank/DDBJ whole genome shotgun (WGS) entry which is preliminary data.</text>
</comment>
<dbReference type="Proteomes" id="UP000807353">
    <property type="component" value="Unassembled WGS sequence"/>
</dbReference>
<feature type="region of interest" description="Disordered" evidence="1">
    <location>
        <begin position="248"/>
        <end position="303"/>
    </location>
</feature>
<dbReference type="OrthoDB" id="5562739at2759"/>
<reference evidence="3" key="1">
    <citation type="submission" date="2020-11" db="EMBL/GenBank/DDBJ databases">
        <authorList>
            <consortium name="DOE Joint Genome Institute"/>
            <person name="Ahrendt S."/>
            <person name="Riley R."/>
            <person name="Andreopoulos W."/>
            <person name="Labutti K."/>
            <person name="Pangilinan J."/>
            <person name="Ruiz-Duenas F.J."/>
            <person name="Barrasa J.M."/>
            <person name="Sanchez-Garcia M."/>
            <person name="Camarero S."/>
            <person name="Miyauchi S."/>
            <person name="Serrano A."/>
            <person name="Linde D."/>
            <person name="Babiker R."/>
            <person name="Drula E."/>
            <person name="Ayuso-Fernandez I."/>
            <person name="Pacheco R."/>
            <person name="Padilla G."/>
            <person name="Ferreira P."/>
            <person name="Barriuso J."/>
            <person name="Kellner H."/>
            <person name="Castanera R."/>
            <person name="Alfaro M."/>
            <person name="Ramirez L."/>
            <person name="Pisabarro A.G."/>
            <person name="Kuo A."/>
            <person name="Tritt A."/>
            <person name="Lipzen A."/>
            <person name="He G."/>
            <person name="Yan M."/>
            <person name="Ng V."/>
            <person name="Cullen D."/>
            <person name="Martin F."/>
            <person name="Rosso M.-N."/>
            <person name="Henrissat B."/>
            <person name="Hibbett D."/>
            <person name="Martinez A.T."/>
            <person name="Grigoriev I.V."/>
        </authorList>
    </citation>
    <scope>NUCLEOTIDE SEQUENCE</scope>
    <source>
        <strain evidence="3">CBS 247.69</strain>
    </source>
</reference>
<dbReference type="EMBL" id="MU150425">
    <property type="protein sequence ID" value="KAF9456447.1"/>
    <property type="molecule type" value="Genomic_DNA"/>
</dbReference>
<feature type="compositionally biased region" description="Basic residues" evidence="1">
    <location>
        <begin position="320"/>
        <end position="331"/>
    </location>
</feature>
<dbReference type="GO" id="GO:0030907">
    <property type="term" value="C:MBF transcription complex"/>
    <property type="evidence" value="ECO:0007669"/>
    <property type="project" value="TreeGrafter"/>
</dbReference>
<evidence type="ECO:0000256" key="1">
    <source>
        <dbReference type="SAM" id="MobiDB-lite"/>
    </source>
</evidence>
<keyword evidence="4" id="KW-1185">Reference proteome</keyword>
<evidence type="ECO:0000313" key="3">
    <source>
        <dbReference type="EMBL" id="KAF9456447.1"/>
    </source>
</evidence>
<dbReference type="AlphaFoldDB" id="A0A9P5XTT6"/>
<evidence type="ECO:0000259" key="2">
    <source>
        <dbReference type="PROSITE" id="PS51299"/>
    </source>
</evidence>
<dbReference type="GO" id="GO:0003677">
    <property type="term" value="F:DNA binding"/>
    <property type="evidence" value="ECO:0007669"/>
    <property type="project" value="InterPro"/>
</dbReference>
<feature type="compositionally biased region" description="Basic and acidic residues" evidence="1">
    <location>
        <begin position="544"/>
        <end position="573"/>
    </location>
</feature>
<feature type="region of interest" description="Disordered" evidence="1">
    <location>
        <begin position="1"/>
        <end position="27"/>
    </location>
</feature>
<feature type="region of interest" description="Disordered" evidence="1">
    <location>
        <begin position="316"/>
        <end position="358"/>
    </location>
</feature>
<feature type="compositionally biased region" description="Polar residues" evidence="1">
    <location>
        <begin position="438"/>
        <end position="456"/>
    </location>
</feature>
<dbReference type="GO" id="GO:0033309">
    <property type="term" value="C:SBF transcription complex"/>
    <property type="evidence" value="ECO:0007669"/>
    <property type="project" value="TreeGrafter"/>
</dbReference>
<dbReference type="PANTHER" id="PTHR43828:SF5">
    <property type="entry name" value="TRANSCRIPTIONAL REPRESSOR XBP1"/>
    <property type="match status" value="1"/>
</dbReference>
<accession>A0A9P5XTT6</accession>